<reference evidence="1 2" key="1">
    <citation type="journal article" date="2011" name="Genome Res.">
        <title>Comparative genomics of citric-acid-producing Aspergillus niger ATCC 1015 versus enzyme-producing CBS 513.88.</title>
        <authorList>
            <person name="Andersen M.R."/>
            <person name="Salazar M.P."/>
            <person name="Schaap P.J."/>
            <person name="van de Vondervoort P.J."/>
            <person name="Culley D."/>
            <person name="Thykaer J."/>
            <person name="Frisvad J.C."/>
            <person name="Nielsen K.F."/>
            <person name="Albang R."/>
            <person name="Albermann K."/>
            <person name="Berka R.M."/>
            <person name="Braus G.H."/>
            <person name="Braus-Stromeyer S.A."/>
            <person name="Corrochano L.M."/>
            <person name="Dai Z."/>
            <person name="van Dijck P.W."/>
            <person name="Hofmann G."/>
            <person name="Lasure L.L."/>
            <person name="Magnuson J.K."/>
            <person name="Menke H."/>
            <person name="Meijer M."/>
            <person name="Meijer S.L."/>
            <person name="Nielsen J.B."/>
            <person name="Nielsen M.L."/>
            <person name="van Ooyen A.J."/>
            <person name="Pel H.J."/>
            <person name="Poulsen L."/>
            <person name="Samson R.A."/>
            <person name="Stam H."/>
            <person name="Tsang A."/>
            <person name="van den Brink J.M."/>
            <person name="Atkins A."/>
            <person name="Aerts A."/>
            <person name="Shapiro H."/>
            <person name="Pangilinan J."/>
            <person name="Salamov A."/>
            <person name="Lou Y."/>
            <person name="Lindquist E."/>
            <person name="Lucas S."/>
            <person name="Grimwood J."/>
            <person name="Grigoriev I.V."/>
            <person name="Kubicek C.P."/>
            <person name="Martinez D."/>
            <person name="van Peij N.N."/>
            <person name="Roubos J.A."/>
            <person name="Nielsen J."/>
            <person name="Baker S.E."/>
        </authorList>
    </citation>
    <scope>NUCLEOTIDE SEQUENCE [LARGE SCALE GENOMIC DNA]</scope>
    <source>
        <strain evidence="2">ATCC 1015 / CBS 113.46 / FGSC A1144 / LSHB Ac4 / NCTC 3858a / NRRL 328 / USDA 3528.7</strain>
    </source>
</reference>
<proteinExistence type="predicted"/>
<dbReference type="VEuPathDB" id="FungiDB:ASPNIDRAFT2_36208"/>
<dbReference type="Proteomes" id="UP000009038">
    <property type="component" value="Unassembled WGS sequence"/>
</dbReference>
<dbReference type="HOGENOM" id="CLU_2049188_0_0_1"/>
<gene>
    <name evidence="1" type="ORF">ASPNIDRAFT_36208</name>
</gene>
<evidence type="ECO:0000313" key="1">
    <source>
        <dbReference type="EMBL" id="EHA26366.1"/>
    </source>
</evidence>
<comment type="caution">
    <text evidence="1">The sequence shown here is derived from an EMBL/GenBank/DDBJ whole genome shotgun (WGS) entry which is preliminary data.</text>
</comment>
<accession>G3XRV7</accession>
<protein>
    <submittedName>
        <fullName evidence="1">Uncharacterized protein</fullName>
    </submittedName>
</protein>
<organism evidence="1 2">
    <name type="scientific">Aspergillus niger (strain ATCC 1015 / CBS 113.46 / FGSC A1144 / LSHB Ac4 / NCTC 3858a / NRRL 328 / USDA 3528.7)</name>
    <dbReference type="NCBI Taxonomy" id="380704"/>
    <lineage>
        <taxon>Eukaryota</taxon>
        <taxon>Fungi</taxon>
        <taxon>Dikarya</taxon>
        <taxon>Ascomycota</taxon>
        <taxon>Pezizomycotina</taxon>
        <taxon>Eurotiomycetes</taxon>
        <taxon>Eurotiomycetidae</taxon>
        <taxon>Eurotiales</taxon>
        <taxon>Aspergillaceae</taxon>
        <taxon>Aspergillus</taxon>
        <taxon>Aspergillus subgen. Circumdati</taxon>
    </lineage>
</organism>
<dbReference type="EMBL" id="ACJE01000004">
    <property type="protein sequence ID" value="EHA26366.1"/>
    <property type="molecule type" value="Genomic_DNA"/>
</dbReference>
<name>G3XRV7_ASPNA</name>
<evidence type="ECO:0000313" key="2">
    <source>
        <dbReference type="Proteomes" id="UP000009038"/>
    </source>
</evidence>
<dbReference type="AlphaFoldDB" id="G3XRV7"/>
<sequence>MTGFLLDGNCLLPQEPKHAWIWRGKRQGGSGLGGVGWTERLSSACRRKEKKPQRRSEIVIVGNGRGALFCFPTIFPCPPSALPCRASVWRPLLTTPTRSLAHKPGAALPPLLPCESSFTR</sequence>